<dbReference type="Proteomes" id="UP000740605">
    <property type="component" value="Unassembled WGS sequence"/>
</dbReference>
<organism evidence="1 2">
    <name type="scientific">Microbacterium flavum</name>
    <dbReference type="NCBI Taxonomy" id="415216"/>
    <lineage>
        <taxon>Bacteria</taxon>
        <taxon>Bacillati</taxon>
        <taxon>Actinomycetota</taxon>
        <taxon>Actinomycetes</taxon>
        <taxon>Micrococcales</taxon>
        <taxon>Microbacteriaceae</taxon>
        <taxon>Microbacterium</taxon>
    </lineage>
</organism>
<evidence type="ECO:0000313" key="1">
    <source>
        <dbReference type="EMBL" id="MBT8796522.1"/>
    </source>
</evidence>
<sequence length="188" mass="20998">MPERFVYHAVVDLVPGTDSLLSASALRDVDAAAARRALAKYDVSAERRRLATTRIPLIERGWTEVVFLSPIHPHAIWSAWREVTGETLPPVSFWEIPIESVPDDAVVFDRVSSRVGDPIPLDEVRHLDRSSFRTLRQTPSANREWLVALAARGRRGAWFNLTPHVLTQGPVVLDEASIISWDEATASD</sequence>
<proteinExistence type="predicted"/>
<accession>A0ABS5XRE4</accession>
<evidence type="ECO:0000313" key="2">
    <source>
        <dbReference type="Proteomes" id="UP000740605"/>
    </source>
</evidence>
<gene>
    <name evidence="1" type="ORF">J0P97_00335</name>
</gene>
<comment type="caution">
    <text evidence="1">The sequence shown here is derived from an EMBL/GenBank/DDBJ whole genome shotgun (WGS) entry which is preliminary data.</text>
</comment>
<dbReference type="EMBL" id="JAFLHG010000001">
    <property type="protein sequence ID" value="MBT8796522.1"/>
    <property type="molecule type" value="Genomic_DNA"/>
</dbReference>
<reference evidence="1 2" key="1">
    <citation type="submission" date="2021-03" db="EMBL/GenBank/DDBJ databases">
        <title>Microbacterium pauli sp. nov., isolated from microfiltered milk.</title>
        <authorList>
            <person name="Bellassi P."/>
            <person name="Fontana A."/>
            <person name="Callegari M.L."/>
            <person name="Lorenzo M."/>
            <person name="Cappa F."/>
        </authorList>
    </citation>
    <scope>NUCLEOTIDE SEQUENCE [LARGE SCALE GENOMIC DNA]</scope>
    <source>
        <strain evidence="1 2">DSM 18909</strain>
    </source>
</reference>
<name>A0ABS5XRE4_9MICO</name>
<evidence type="ECO:0008006" key="3">
    <source>
        <dbReference type="Google" id="ProtNLM"/>
    </source>
</evidence>
<keyword evidence="2" id="KW-1185">Reference proteome</keyword>
<protein>
    <recommendedName>
        <fullName evidence="3">RES domain-containing protein</fullName>
    </recommendedName>
</protein>